<protein>
    <submittedName>
        <fullName evidence="1">Uncharacterized protein</fullName>
    </submittedName>
</protein>
<dbReference type="AlphaFoldDB" id="A0A0A9FGK6"/>
<evidence type="ECO:0000313" key="1">
    <source>
        <dbReference type="EMBL" id="JAE12135.1"/>
    </source>
</evidence>
<name>A0A0A9FGK6_ARUDO</name>
<proteinExistence type="predicted"/>
<organism evidence="1">
    <name type="scientific">Arundo donax</name>
    <name type="common">Giant reed</name>
    <name type="synonym">Donax arundinaceus</name>
    <dbReference type="NCBI Taxonomy" id="35708"/>
    <lineage>
        <taxon>Eukaryota</taxon>
        <taxon>Viridiplantae</taxon>
        <taxon>Streptophyta</taxon>
        <taxon>Embryophyta</taxon>
        <taxon>Tracheophyta</taxon>
        <taxon>Spermatophyta</taxon>
        <taxon>Magnoliopsida</taxon>
        <taxon>Liliopsida</taxon>
        <taxon>Poales</taxon>
        <taxon>Poaceae</taxon>
        <taxon>PACMAD clade</taxon>
        <taxon>Arundinoideae</taxon>
        <taxon>Arundineae</taxon>
        <taxon>Arundo</taxon>
    </lineage>
</organism>
<dbReference type="EMBL" id="GBRH01185761">
    <property type="protein sequence ID" value="JAE12135.1"/>
    <property type="molecule type" value="Transcribed_RNA"/>
</dbReference>
<sequence>MARDIYTSILVFSSKWELGVLEPSWGFLMSVYCILQSHSCPTC</sequence>
<accession>A0A0A9FGK6</accession>
<reference evidence="1" key="2">
    <citation type="journal article" date="2015" name="Data Brief">
        <title>Shoot transcriptome of the giant reed, Arundo donax.</title>
        <authorList>
            <person name="Barrero R.A."/>
            <person name="Guerrero F.D."/>
            <person name="Moolhuijzen P."/>
            <person name="Goolsby J.A."/>
            <person name="Tidwell J."/>
            <person name="Bellgard S.E."/>
            <person name="Bellgard M.I."/>
        </authorList>
    </citation>
    <scope>NUCLEOTIDE SEQUENCE</scope>
    <source>
        <tissue evidence="1">Shoot tissue taken approximately 20 cm above the soil surface</tissue>
    </source>
</reference>
<reference evidence="1" key="1">
    <citation type="submission" date="2014-09" db="EMBL/GenBank/DDBJ databases">
        <authorList>
            <person name="Magalhaes I.L.F."/>
            <person name="Oliveira U."/>
            <person name="Santos F.R."/>
            <person name="Vidigal T.H.D.A."/>
            <person name="Brescovit A.D."/>
            <person name="Santos A.J."/>
        </authorList>
    </citation>
    <scope>NUCLEOTIDE SEQUENCE</scope>
    <source>
        <tissue evidence="1">Shoot tissue taken approximately 20 cm above the soil surface</tissue>
    </source>
</reference>